<keyword evidence="3" id="KW-1185">Reference proteome</keyword>
<dbReference type="SUPFAM" id="SSF51430">
    <property type="entry name" value="NAD(P)-linked oxidoreductase"/>
    <property type="match status" value="1"/>
</dbReference>
<name>A0A2G8REN5_9RHOB</name>
<dbReference type="InterPro" id="IPR036812">
    <property type="entry name" value="NAD(P)_OxRdtase_dom_sf"/>
</dbReference>
<sequence>MDEIDLFFIHGCYKDTDAFETLRALGDLVTAGKIHPIGWSNVTGWQLERIRTHLADFIAAYNVARRLKTLSGLTLYEYICKIWTSEPDRFILISLHQMPGLNIQIEPEYHERHHCCRSHAKAISCARG</sequence>
<accession>A0A2G8REN5</accession>
<dbReference type="AlphaFoldDB" id="A0A2G8REN5"/>
<dbReference type="Gene3D" id="3.20.20.100">
    <property type="entry name" value="NADP-dependent oxidoreductase domain"/>
    <property type="match status" value="1"/>
</dbReference>
<organism evidence="2 3">
    <name type="scientific">Puniceibacterium antarcticum</name>
    <dbReference type="NCBI Taxonomy" id="1206336"/>
    <lineage>
        <taxon>Bacteria</taxon>
        <taxon>Pseudomonadati</taxon>
        <taxon>Pseudomonadota</taxon>
        <taxon>Alphaproteobacteria</taxon>
        <taxon>Rhodobacterales</taxon>
        <taxon>Paracoccaceae</taxon>
        <taxon>Puniceibacterium</taxon>
    </lineage>
</organism>
<comment type="caution">
    <text evidence="2">The sequence shown here is derived from an EMBL/GenBank/DDBJ whole genome shotgun (WGS) entry which is preliminary data.</text>
</comment>
<evidence type="ECO:0000313" key="3">
    <source>
        <dbReference type="Proteomes" id="UP000231259"/>
    </source>
</evidence>
<dbReference type="EMBL" id="AWWI01000074">
    <property type="protein sequence ID" value="PIL19943.1"/>
    <property type="molecule type" value="Genomic_DNA"/>
</dbReference>
<evidence type="ECO:0000313" key="2">
    <source>
        <dbReference type="EMBL" id="PIL19943.1"/>
    </source>
</evidence>
<protein>
    <recommendedName>
        <fullName evidence="1">NADP-dependent oxidoreductase domain-containing protein</fullName>
    </recommendedName>
</protein>
<dbReference type="Proteomes" id="UP000231259">
    <property type="component" value="Unassembled WGS sequence"/>
</dbReference>
<reference evidence="2 3" key="1">
    <citation type="submission" date="2013-09" db="EMBL/GenBank/DDBJ databases">
        <title>Genome sequencing of Phaeobacter antarcticus sp. nov. SM1211.</title>
        <authorList>
            <person name="Zhang X.-Y."/>
            <person name="Liu C."/>
            <person name="Chen X.-L."/>
            <person name="Xie B.-B."/>
            <person name="Qin Q.-L."/>
            <person name="Rong J.-C."/>
            <person name="Zhang Y.-Z."/>
        </authorList>
    </citation>
    <scope>NUCLEOTIDE SEQUENCE [LARGE SCALE GENOMIC DNA]</scope>
    <source>
        <strain evidence="2 3">SM1211</strain>
    </source>
</reference>
<feature type="domain" description="NADP-dependent oxidoreductase" evidence="1">
    <location>
        <begin position="2"/>
        <end position="61"/>
    </location>
</feature>
<evidence type="ECO:0000259" key="1">
    <source>
        <dbReference type="Pfam" id="PF00248"/>
    </source>
</evidence>
<dbReference type="InterPro" id="IPR023210">
    <property type="entry name" value="NADP_OxRdtase_dom"/>
</dbReference>
<dbReference type="Pfam" id="PF00248">
    <property type="entry name" value="Aldo_ket_red"/>
    <property type="match status" value="1"/>
</dbReference>
<gene>
    <name evidence="2" type="ORF">P775_11990</name>
</gene>
<proteinExistence type="predicted"/>